<dbReference type="GO" id="GO:0016787">
    <property type="term" value="F:hydrolase activity"/>
    <property type="evidence" value="ECO:0007669"/>
    <property type="project" value="UniProtKB-KW"/>
</dbReference>
<dbReference type="Pfam" id="PF02626">
    <property type="entry name" value="CT_A_B"/>
    <property type="match status" value="1"/>
</dbReference>
<protein>
    <submittedName>
        <fullName evidence="5">KipI antagonist</fullName>
    </submittedName>
</protein>
<dbReference type="NCBIfam" id="TIGR00724">
    <property type="entry name" value="urea_amlyse_rel"/>
    <property type="match status" value="1"/>
</dbReference>
<evidence type="ECO:0000259" key="4">
    <source>
        <dbReference type="SMART" id="SM00797"/>
    </source>
</evidence>
<feature type="domain" description="Carboxyltransferase" evidence="4">
    <location>
        <begin position="26"/>
        <end position="305"/>
    </location>
</feature>
<evidence type="ECO:0000256" key="1">
    <source>
        <dbReference type="ARBA" id="ARBA00022741"/>
    </source>
</evidence>
<dbReference type="GO" id="GO:0005524">
    <property type="term" value="F:ATP binding"/>
    <property type="evidence" value="ECO:0007669"/>
    <property type="project" value="UniProtKB-KW"/>
</dbReference>
<keyword evidence="1" id="KW-0547">Nucleotide-binding</keyword>
<keyword evidence="2" id="KW-0378">Hydrolase</keyword>
<dbReference type="EMBL" id="LR743504">
    <property type="protein sequence ID" value="CAA2099578.1"/>
    <property type="molecule type" value="Genomic_DNA"/>
</dbReference>
<keyword evidence="3" id="KW-0067">ATP-binding</keyword>
<proteinExistence type="predicted"/>
<dbReference type="SMART" id="SM00797">
    <property type="entry name" value="AHS2"/>
    <property type="match status" value="1"/>
</dbReference>
<dbReference type="Gene3D" id="2.40.100.10">
    <property type="entry name" value="Cyclophilin-like"/>
    <property type="match status" value="1"/>
</dbReference>
<gene>
    <name evidence="5" type="primary">kipA</name>
    <name evidence="5" type="ORF">MBUL_00223</name>
</gene>
<sequence>MTGRLVIKRCHGALSLQDGGRQGYQRYGLSGSGAMDRLAMASANALVGNAPDTPVLELGLGGGRFVVEAGQGWFACAGAPCTLRIDGAPVAGHRTATLAQGAELTVDPPREGAFVYLAVAGGFEADAVLGSVSLHLRAGIGSVGGRLFQAGDHLTFTARESTAPGDRTIDAVPLDRDAPIRVMLGPQAERFPQGGIDTLLGATFTVSHRADRMGYQLDGPAIAHGAGGYNIVSDATVMGSIQVPGNGLPIVLMADRQTTGGYPKIATVISADLRRLAQSRPGDPVRFEAVTLAMAREAALRRQRDIADLPGHLRPLGGLDAERLLGANLAGHAVDALREGP</sequence>
<dbReference type="PANTHER" id="PTHR43309:SF5">
    <property type="entry name" value="5-OXOPROLINASE SUBUNIT C"/>
    <property type="match status" value="1"/>
</dbReference>
<reference evidence="5" key="1">
    <citation type="submission" date="2019-12" db="EMBL/GenBank/DDBJ databases">
        <authorList>
            <person name="Cremers G."/>
        </authorList>
    </citation>
    <scope>NUCLEOTIDE SEQUENCE</scope>
    <source>
        <strain evidence="5">Mbul1</strain>
    </source>
</reference>
<dbReference type="AlphaFoldDB" id="A0A679IYB2"/>
<evidence type="ECO:0000313" key="5">
    <source>
        <dbReference type="EMBL" id="CAA2099578.1"/>
    </source>
</evidence>
<name>A0A679IYB2_9HYPH</name>
<dbReference type="InterPro" id="IPR052708">
    <property type="entry name" value="PxpC"/>
</dbReference>
<organism evidence="5">
    <name type="scientific">Methylobacterium bullatum</name>
    <dbReference type="NCBI Taxonomy" id="570505"/>
    <lineage>
        <taxon>Bacteria</taxon>
        <taxon>Pseudomonadati</taxon>
        <taxon>Pseudomonadota</taxon>
        <taxon>Alphaproteobacteria</taxon>
        <taxon>Hyphomicrobiales</taxon>
        <taxon>Methylobacteriaceae</taxon>
        <taxon>Methylobacterium</taxon>
    </lineage>
</organism>
<dbReference type="SUPFAM" id="SSF50891">
    <property type="entry name" value="Cyclophilin-like"/>
    <property type="match status" value="1"/>
</dbReference>
<dbReference type="PANTHER" id="PTHR43309">
    <property type="entry name" value="5-OXOPROLINASE SUBUNIT C"/>
    <property type="match status" value="1"/>
</dbReference>
<evidence type="ECO:0000256" key="2">
    <source>
        <dbReference type="ARBA" id="ARBA00022801"/>
    </source>
</evidence>
<accession>A0A679IYB2</accession>
<dbReference type="InterPro" id="IPR029000">
    <property type="entry name" value="Cyclophilin-like_dom_sf"/>
</dbReference>
<evidence type="ECO:0000256" key="3">
    <source>
        <dbReference type="ARBA" id="ARBA00022840"/>
    </source>
</evidence>
<dbReference type="InterPro" id="IPR003778">
    <property type="entry name" value="CT_A_B"/>
</dbReference>